<keyword evidence="2" id="KW-1185">Reference proteome</keyword>
<dbReference type="Proteomes" id="UP000748531">
    <property type="component" value="Unassembled WGS sequence"/>
</dbReference>
<comment type="caution">
    <text evidence="1">The sequence shown here is derived from an EMBL/GenBank/DDBJ whole genome shotgun (WGS) entry which is preliminary data.</text>
</comment>
<protein>
    <submittedName>
        <fullName evidence="1">Uncharacterized protein</fullName>
    </submittedName>
</protein>
<gene>
    <name evidence="1" type="ORF">PHET_02758</name>
</gene>
<name>A0A8J4TCM1_9TREM</name>
<accession>A0A8J4TCM1</accession>
<sequence length="208" mass="22700">MLLFATDVGSSVAASHFGNDCNSMIKSLNQNCITEGYQQLGCSSYGGQSNTAAACNRCSGCSNYAKTCLRVNLISTHASSSLGYSYKYDTADNGTDNFLCRTMKAIRWYLTILMIATLVEISVAQSHFGSNCNNMIRSLNQQCASKGYKKYRCLKYGGQSDTTAACAKCPKCTKYAKSCLRVNLESARPVNQCSNAKTMARSLRRQGY</sequence>
<dbReference type="AlphaFoldDB" id="A0A8J4TCM1"/>
<proteinExistence type="predicted"/>
<dbReference type="EMBL" id="LUCH01001104">
    <property type="protein sequence ID" value="KAF5403663.1"/>
    <property type="molecule type" value="Genomic_DNA"/>
</dbReference>
<reference evidence="1" key="1">
    <citation type="submission" date="2019-05" db="EMBL/GenBank/DDBJ databases">
        <title>Annotation for the trematode Paragonimus heterotremus.</title>
        <authorList>
            <person name="Choi Y.-J."/>
        </authorList>
    </citation>
    <scope>NUCLEOTIDE SEQUENCE</scope>
    <source>
        <strain evidence="1">LC</strain>
    </source>
</reference>
<organism evidence="1 2">
    <name type="scientific">Paragonimus heterotremus</name>
    <dbReference type="NCBI Taxonomy" id="100268"/>
    <lineage>
        <taxon>Eukaryota</taxon>
        <taxon>Metazoa</taxon>
        <taxon>Spiralia</taxon>
        <taxon>Lophotrochozoa</taxon>
        <taxon>Platyhelminthes</taxon>
        <taxon>Trematoda</taxon>
        <taxon>Digenea</taxon>
        <taxon>Plagiorchiida</taxon>
        <taxon>Troglotremata</taxon>
        <taxon>Troglotrematidae</taxon>
        <taxon>Paragonimus</taxon>
    </lineage>
</organism>
<evidence type="ECO:0000313" key="1">
    <source>
        <dbReference type="EMBL" id="KAF5403663.1"/>
    </source>
</evidence>
<evidence type="ECO:0000313" key="2">
    <source>
        <dbReference type="Proteomes" id="UP000748531"/>
    </source>
</evidence>
<dbReference type="OrthoDB" id="10325437at2759"/>